<evidence type="ECO:0000313" key="3">
    <source>
        <dbReference type="Proteomes" id="UP000677228"/>
    </source>
</evidence>
<protein>
    <submittedName>
        <fullName evidence="1">Uncharacterized protein</fullName>
    </submittedName>
</protein>
<dbReference type="EMBL" id="CAJOBA010046940">
    <property type="protein sequence ID" value="CAF4195485.1"/>
    <property type="molecule type" value="Genomic_DNA"/>
</dbReference>
<sequence length="45" mass="4960">MSSRTIPFPELEQVLNGQSQFDNNDLVGIPPSTEALQAVETPFLQ</sequence>
<dbReference type="EMBL" id="CAJNOK010025237">
    <property type="protein sequence ID" value="CAF1387628.1"/>
    <property type="molecule type" value="Genomic_DNA"/>
</dbReference>
<dbReference type="Proteomes" id="UP000682733">
    <property type="component" value="Unassembled WGS sequence"/>
</dbReference>
<proteinExistence type="predicted"/>
<evidence type="ECO:0000313" key="1">
    <source>
        <dbReference type="EMBL" id="CAF1387628.1"/>
    </source>
</evidence>
<dbReference type="AlphaFoldDB" id="A0A8S2F8K1"/>
<dbReference type="Proteomes" id="UP000677228">
    <property type="component" value="Unassembled WGS sequence"/>
</dbReference>
<evidence type="ECO:0000313" key="2">
    <source>
        <dbReference type="EMBL" id="CAF4195485.1"/>
    </source>
</evidence>
<name>A0A8S2F8K1_9BILA</name>
<feature type="non-terminal residue" evidence="1">
    <location>
        <position position="1"/>
    </location>
</feature>
<organism evidence="1 3">
    <name type="scientific">Didymodactylos carnosus</name>
    <dbReference type="NCBI Taxonomy" id="1234261"/>
    <lineage>
        <taxon>Eukaryota</taxon>
        <taxon>Metazoa</taxon>
        <taxon>Spiralia</taxon>
        <taxon>Gnathifera</taxon>
        <taxon>Rotifera</taxon>
        <taxon>Eurotatoria</taxon>
        <taxon>Bdelloidea</taxon>
        <taxon>Philodinida</taxon>
        <taxon>Philodinidae</taxon>
        <taxon>Didymodactylos</taxon>
    </lineage>
</organism>
<gene>
    <name evidence="1" type="ORF">OVA965_LOCUS32413</name>
    <name evidence="2" type="ORF">TMI583_LOCUS33272</name>
</gene>
<accession>A0A8S2F8K1</accession>
<comment type="caution">
    <text evidence="1">The sequence shown here is derived from an EMBL/GenBank/DDBJ whole genome shotgun (WGS) entry which is preliminary data.</text>
</comment>
<reference evidence="1" key="1">
    <citation type="submission" date="2021-02" db="EMBL/GenBank/DDBJ databases">
        <authorList>
            <person name="Nowell W R."/>
        </authorList>
    </citation>
    <scope>NUCLEOTIDE SEQUENCE</scope>
</reference>